<name>A0ABP0YW32_9ROSI</name>
<reference evidence="2 3" key="1">
    <citation type="submission" date="2024-03" db="EMBL/GenBank/DDBJ databases">
        <authorList>
            <person name="Gkanogiannis A."/>
            <person name="Becerra Lopez-Lavalle L."/>
        </authorList>
    </citation>
    <scope>NUCLEOTIDE SEQUENCE [LARGE SCALE GENOMIC DNA]</scope>
</reference>
<evidence type="ECO:0000313" key="3">
    <source>
        <dbReference type="Proteomes" id="UP001642487"/>
    </source>
</evidence>
<dbReference type="Proteomes" id="UP001642487">
    <property type="component" value="Chromosome 6"/>
</dbReference>
<accession>A0ABP0YW32</accession>
<organism evidence="2 3">
    <name type="scientific">Citrullus colocynthis</name>
    <name type="common">colocynth</name>
    <dbReference type="NCBI Taxonomy" id="252529"/>
    <lineage>
        <taxon>Eukaryota</taxon>
        <taxon>Viridiplantae</taxon>
        <taxon>Streptophyta</taxon>
        <taxon>Embryophyta</taxon>
        <taxon>Tracheophyta</taxon>
        <taxon>Spermatophyta</taxon>
        <taxon>Magnoliopsida</taxon>
        <taxon>eudicotyledons</taxon>
        <taxon>Gunneridae</taxon>
        <taxon>Pentapetalae</taxon>
        <taxon>rosids</taxon>
        <taxon>fabids</taxon>
        <taxon>Cucurbitales</taxon>
        <taxon>Cucurbitaceae</taxon>
        <taxon>Benincaseae</taxon>
        <taxon>Citrullus</taxon>
    </lineage>
</organism>
<evidence type="ECO:0000313" key="2">
    <source>
        <dbReference type="EMBL" id="CAK9324749.1"/>
    </source>
</evidence>
<proteinExistence type="predicted"/>
<protein>
    <submittedName>
        <fullName evidence="2">Uncharacterized protein</fullName>
    </submittedName>
</protein>
<sequence length="73" mass="8354">MGRCRWIHTGRMGWFLVGFMGFNLDDGLLLRRSMETWREVPSFCGSGYRSHTGFVSGSPNPFERRSPSSNNSH</sequence>
<gene>
    <name evidence="2" type="ORF">CITCOLO1_LOCUS16991</name>
</gene>
<dbReference type="EMBL" id="OZ021740">
    <property type="protein sequence ID" value="CAK9324749.1"/>
    <property type="molecule type" value="Genomic_DNA"/>
</dbReference>
<feature type="region of interest" description="Disordered" evidence="1">
    <location>
        <begin position="51"/>
        <end position="73"/>
    </location>
</feature>
<keyword evidence="3" id="KW-1185">Reference proteome</keyword>
<evidence type="ECO:0000256" key="1">
    <source>
        <dbReference type="SAM" id="MobiDB-lite"/>
    </source>
</evidence>